<evidence type="ECO:0000313" key="2">
    <source>
        <dbReference type="EMBL" id="AXQ68535.1"/>
    </source>
</evidence>
<dbReference type="EMBL" id="MH588544">
    <property type="protein sequence ID" value="AXQ68217.1"/>
    <property type="molecule type" value="Genomic_DNA"/>
</dbReference>
<name>A0A385EC10_9CAUD</name>
<organism evidence="2 3">
    <name type="scientific">Caulobacter phage CcrBL10</name>
    <dbReference type="NCBI Taxonomy" id="2283269"/>
    <lineage>
        <taxon>Viruses</taxon>
        <taxon>Duplodnaviria</taxon>
        <taxon>Heunggongvirae</taxon>
        <taxon>Uroviricota</taxon>
        <taxon>Caudoviricetes</taxon>
        <taxon>Jeanschmidtviridae</taxon>
        <taxon>Poindextervirus</taxon>
        <taxon>Poindextervirus BL10</taxon>
    </lineage>
</organism>
<sequence length="222" mass="23578">MSQRYRLAPSARVSKTLSDLLYAASEVVATAAQYETTPAGQTKLAKMRGDLITESAGALVRKPPSAVLATLVWVVELAQARATENDFGNAQEALDEHDALAFVADWLEAEGLDVSDIRGAAPSAEALAELVARRDAEQEALDALERPVPLIASDKAYALAEVFGGLIPAALALGYEFHVRPDGLAPPHYVSRNGVPVAAYYADKEALALDTLAIHIDQAKEA</sequence>
<evidence type="ECO:0000313" key="1">
    <source>
        <dbReference type="EMBL" id="AXQ68217.1"/>
    </source>
</evidence>
<protein>
    <submittedName>
        <fullName evidence="2">Uncharacterized protein</fullName>
    </submittedName>
</protein>
<evidence type="ECO:0000313" key="3">
    <source>
        <dbReference type="Proteomes" id="UP000258997"/>
    </source>
</evidence>
<dbReference type="EMBL" id="MH588544">
    <property type="protein sequence ID" value="AXQ68535.1"/>
    <property type="molecule type" value="Genomic_DNA"/>
</dbReference>
<accession>A0A385EC10</accession>
<proteinExistence type="predicted"/>
<gene>
    <name evidence="1" type="ORF">CcrBL10_gp013</name>
    <name evidence="2" type="ORF">CcrBL10_gp331</name>
</gene>
<keyword evidence="3" id="KW-1185">Reference proteome</keyword>
<dbReference type="Proteomes" id="UP000258997">
    <property type="component" value="Segment"/>
</dbReference>
<reference evidence="2 3" key="1">
    <citation type="submission" date="2018-07" db="EMBL/GenBank/DDBJ databases">
        <title>Giant CbK-like Caulobacter bacteriophages have genetically divergent genomes.</title>
        <authorList>
            <person name="Wilson K.M."/>
            <person name="Ely B."/>
        </authorList>
    </citation>
    <scope>NUCLEOTIDE SEQUENCE [LARGE SCALE GENOMIC DNA]</scope>
</reference>